<name>A0A919JAA8_9ACTN</name>
<proteinExistence type="predicted"/>
<comment type="caution">
    <text evidence="2">The sequence shown here is derived from an EMBL/GenBank/DDBJ whole genome shotgun (WGS) entry which is preliminary data.</text>
</comment>
<gene>
    <name evidence="2" type="ORF">Afe05nite_80020</name>
</gene>
<evidence type="ECO:0000259" key="1">
    <source>
        <dbReference type="Pfam" id="PF12680"/>
    </source>
</evidence>
<organism evidence="2 3">
    <name type="scientific">Paractinoplanes ferrugineus</name>
    <dbReference type="NCBI Taxonomy" id="113564"/>
    <lineage>
        <taxon>Bacteria</taxon>
        <taxon>Bacillati</taxon>
        <taxon>Actinomycetota</taxon>
        <taxon>Actinomycetes</taxon>
        <taxon>Micromonosporales</taxon>
        <taxon>Micromonosporaceae</taxon>
        <taxon>Paractinoplanes</taxon>
    </lineage>
</organism>
<dbReference type="SUPFAM" id="SSF54427">
    <property type="entry name" value="NTF2-like"/>
    <property type="match status" value="1"/>
</dbReference>
<sequence length="120" mass="12928">MSDFDTVVDRYLAAWNETDPARRRAAIDALFTADVRYVDPIASVEGRDALDALIGGVQQQFPGLAFTSGGPVDAHHEQGRFTWHLGAAGAEPLVVGFDVAELGDDGRIRRVFGFLDKAPG</sequence>
<dbReference type="GO" id="GO:0016853">
    <property type="term" value="F:isomerase activity"/>
    <property type="evidence" value="ECO:0007669"/>
    <property type="project" value="UniProtKB-KW"/>
</dbReference>
<dbReference type="InterPro" id="IPR037401">
    <property type="entry name" value="SnoaL-like"/>
</dbReference>
<dbReference type="Gene3D" id="3.10.450.50">
    <property type="match status" value="1"/>
</dbReference>
<feature type="domain" description="SnoaL-like" evidence="1">
    <location>
        <begin position="8"/>
        <end position="110"/>
    </location>
</feature>
<dbReference type="RefSeq" id="WP_203822501.1">
    <property type="nucleotide sequence ID" value="NZ_BAAABP010000033.1"/>
</dbReference>
<dbReference type="AlphaFoldDB" id="A0A919JAA8"/>
<keyword evidence="3" id="KW-1185">Reference proteome</keyword>
<dbReference type="InterPro" id="IPR032710">
    <property type="entry name" value="NTF2-like_dom_sf"/>
</dbReference>
<reference evidence="2" key="1">
    <citation type="submission" date="2021-01" db="EMBL/GenBank/DDBJ databases">
        <title>Whole genome shotgun sequence of Actinoplanes ferrugineus NBRC 15555.</title>
        <authorList>
            <person name="Komaki H."/>
            <person name="Tamura T."/>
        </authorList>
    </citation>
    <scope>NUCLEOTIDE SEQUENCE</scope>
    <source>
        <strain evidence="2">NBRC 15555</strain>
    </source>
</reference>
<dbReference type="Proteomes" id="UP000598174">
    <property type="component" value="Unassembled WGS sequence"/>
</dbReference>
<keyword evidence="2" id="KW-0413">Isomerase</keyword>
<dbReference type="Pfam" id="PF12680">
    <property type="entry name" value="SnoaL_2"/>
    <property type="match status" value="1"/>
</dbReference>
<evidence type="ECO:0000313" key="3">
    <source>
        <dbReference type="Proteomes" id="UP000598174"/>
    </source>
</evidence>
<accession>A0A919JAA8</accession>
<protein>
    <submittedName>
        <fullName evidence="2">Isomerase</fullName>
    </submittedName>
</protein>
<dbReference type="EMBL" id="BOMM01000078">
    <property type="protein sequence ID" value="GIE16162.1"/>
    <property type="molecule type" value="Genomic_DNA"/>
</dbReference>
<evidence type="ECO:0000313" key="2">
    <source>
        <dbReference type="EMBL" id="GIE16162.1"/>
    </source>
</evidence>